<dbReference type="STRING" id="1658174.A0A1J9Q3Q0"/>
<feature type="region of interest" description="Disordered" evidence="1">
    <location>
        <begin position="50"/>
        <end position="78"/>
    </location>
</feature>
<protein>
    <submittedName>
        <fullName evidence="2">Uncharacterized protein</fullName>
    </submittedName>
</protein>
<name>A0A1J9Q3Q0_9EURO</name>
<dbReference type="Proteomes" id="UP000242791">
    <property type="component" value="Unassembled WGS sequence"/>
</dbReference>
<organism evidence="2 3">
    <name type="scientific">Blastomyces percursus</name>
    <dbReference type="NCBI Taxonomy" id="1658174"/>
    <lineage>
        <taxon>Eukaryota</taxon>
        <taxon>Fungi</taxon>
        <taxon>Dikarya</taxon>
        <taxon>Ascomycota</taxon>
        <taxon>Pezizomycotina</taxon>
        <taxon>Eurotiomycetes</taxon>
        <taxon>Eurotiomycetidae</taxon>
        <taxon>Onygenales</taxon>
        <taxon>Ajellomycetaceae</taxon>
        <taxon>Blastomyces</taxon>
    </lineage>
</organism>
<evidence type="ECO:0000313" key="3">
    <source>
        <dbReference type="Proteomes" id="UP000242791"/>
    </source>
</evidence>
<proteinExistence type="predicted"/>
<dbReference type="AlphaFoldDB" id="A0A1J9Q3Q0"/>
<dbReference type="OrthoDB" id="4526134at2759"/>
<comment type="caution">
    <text evidence="2">The sequence shown here is derived from an EMBL/GenBank/DDBJ whole genome shotgun (WGS) entry which is preliminary data.</text>
</comment>
<gene>
    <name evidence="2" type="ORF">ACJ73_10093</name>
</gene>
<feature type="compositionally biased region" description="Polar residues" evidence="1">
    <location>
        <begin position="50"/>
        <end position="67"/>
    </location>
</feature>
<evidence type="ECO:0000256" key="1">
    <source>
        <dbReference type="SAM" id="MobiDB-lite"/>
    </source>
</evidence>
<dbReference type="VEuPathDB" id="FungiDB:ACJ73_10093"/>
<dbReference type="EMBL" id="LGTZ01003353">
    <property type="protein sequence ID" value="OJD09781.1"/>
    <property type="molecule type" value="Genomic_DNA"/>
</dbReference>
<keyword evidence="3" id="KW-1185">Reference proteome</keyword>
<reference evidence="2 3" key="1">
    <citation type="submission" date="2015-08" db="EMBL/GenBank/DDBJ databases">
        <title>Emmonsia species relationships and genome sequence.</title>
        <authorList>
            <person name="Cuomo C.A."/>
            <person name="Schwartz I.S."/>
            <person name="Kenyon C."/>
            <person name="De Hoog G.S."/>
            <person name="Govender N.P."/>
            <person name="Botha A."/>
            <person name="Moreno L."/>
            <person name="De Vries M."/>
            <person name="Munoz J.F."/>
            <person name="Stielow J.B."/>
        </authorList>
    </citation>
    <scope>NUCLEOTIDE SEQUENCE [LARGE SCALE GENOMIC DNA]</scope>
    <source>
        <strain evidence="2 3">EI222</strain>
    </source>
</reference>
<evidence type="ECO:0000313" key="2">
    <source>
        <dbReference type="EMBL" id="OJD09781.1"/>
    </source>
</evidence>
<sequence length="121" mass="13898">MEDANNRAEANELPPWFQAILERQQQQFAEMYADQQRRFEEILRQFTNRTFTSADTTTPQSNESTNADFVRPPKERLGTPATFDASDLTLYPSWKLDMIAKLEVDGNAIGSLTNQGWYMGD</sequence>
<accession>A0A1J9Q3Q0</accession>